<organism evidence="3 4">
    <name type="scientific">Ensete ventricosum</name>
    <name type="common">Abyssinian banana</name>
    <name type="synonym">Musa ensete</name>
    <dbReference type="NCBI Taxonomy" id="4639"/>
    <lineage>
        <taxon>Eukaryota</taxon>
        <taxon>Viridiplantae</taxon>
        <taxon>Streptophyta</taxon>
        <taxon>Embryophyta</taxon>
        <taxon>Tracheophyta</taxon>
        <taxon>Spermatophyta</taxon>
        <taxon>Magnoliopsida</taxon>
        <taxon>Liliopsida</taxon>
        <taxon>Zingiberales</taxon>
        <taxon>Musaceae</taxon>
        <taxon>Ensete</taxon>
    </lineage>
</organism>
<gene>
    <name evidence="3" type="ORF">B296_00026406</name>
</gene>
<dbReference type="InterPro" id="IPR039298">
    <property type="entry name" value="ACOT13"/>
</dbReference>
<dbReference type="InterPro" id="IPR006683">
    <property type="entry name" value="Thioestr_dom"/>
</dbReference>
<evidence type="ECO:0000313" key="4">
    <source>
        <dbReference type="Proteomes" id="UP000287651"/>
    </source>
</evidence>
<evidence type="ECO:0000256" key="1">
    <source>
        <dbReference type="ARBA" id="ARBA00008324"/>
    </source>
</evidence>
<accession>A0A427A601</accession>
<dbReference type="InterPro" id="IPR029069">
    <property type="entry name" value="HotDog_dom_sf"/>
</dbReference>
<proteinExistence type="inferred from homology"/>
<dbReference type="PANTHER" id="PTHR21660:SF47">
    <property type="entry name" value="F19P19.27 PROTEIN"/>
    <property type="match status" value="1"/>
</dbReference>
<name>A0A427A601_ENSVE</name>
<dbReference type="Pfam" id="PF03061">
    <property type="entry name" value="4HBT"/>
    <property type="match status" value="1"/>
</dbReference>
<dbReference type="EMBL" id="AMZH03003637">
    <property type="protein sequence ID" value="RRT71677.1"/>
    <property type="molecule type" value="Genomic_DNA"/>
</dbReference>
<dbReference type="AlphaFoldDB" id="A0A427A601"/>
<protein>
    <recommendedName>
        <fullName evidence="2">Thioesterase domain-containing protein</fullName>
    </recommendedName>
</protein>
<evidence type="ECO:0000259" key="2">
    <source>
        <dbReference type="Pfam" id="PF03061"/>
    </source>
</evidence>
<evidence type="ECO:0000313" key="3">
    <source>
        <dbReference type="EMBL" id="RRT71677.1"/>
    </source>
</evidence>
<dbReference type="Gene3D" id="3.10.129.10">
    <property type="entry name" value="Hotdog Thioesterase"/>
    <property type="match status" value="1"/>
</dbReference>
<reference evidence="3 4" key="1">
    <citation type="journal article" date="2014" name="Agronomy (Basel)">
        <title>A Draft Genome Sequence for Ensete ventricosum, the Drought-Tolerant Tree Against Hunger.</title>
        <authorList>
            <person name="Harrison J."/>
            <person name="Moore K.A."/>
            <person name="Paszkiewicz K."/>
            <person name="Jones T."/>
            <person name="Grant M."/>
            <person name="Ambacheew D."/>
            <person name="Muzemil S."/>
            <person name="Studholme D.J."/>
        </authorList>
    </citation>
    <scope>NUCLEOTIDE SEQUENCE [LARGE SCALE GENOMIC DNA]</scope>
</reference>
<dbReference type="GO" id="GO:0047617">
    <property type="term" value="F:fatty acyl-CoA hydrolase activity"/>
    <property type="evidence" value="ECO:0007669"/>
    <property type="project" value="InterPro"/>
</dbReference>
<comment type="similarity">
    <text evidence="1">Belongs to the thioesterase PaaI family.</text>
</comment>
<feature type="domain" description="Thioesterase" evidence="2">
    <location>
        <begin position="3"/>
        <end position="45"/>
    </location>
</feature>
<sequence>MANSLHGGATASLVDLVGSAAFYTAGAQSRGVPMEIGISYLDAAFANFGVEISFYSRIVLCLCCSMCSTVNLCEKATV</sequence>
<dbReference type="Proteomes" id="UP000287651">
    <property type="component" value="Unassembled WGS sequence"/>
</dbReference>
<comment type="caution">
    <text evidence="3">The sequence shown here is derived from an EMBL/GenBank/DDBJ whole genome shotgun (WGS) entry which is preliminary data.</text>
</comment>
<dbReference type="SUPFAM" id="SSF54637">
    <property type="entry name" value="Thioesterase/thiol ester dehydrase-isomerase"/>
    <property type="match status" value="1"/>
</dbReference>
<dbReference type="PANTHER" id="PTHR21660">
    <property type="entry name" value="THIOESTERASE SUPERFAMILY MEMBER-RELATED"/>
    <property type="match status" value="1"/>
</dbReference>